<dbReference type="Pfam" id="PF06969">
    <property type="entry name" value="HemN_C"/>
    <property type="match status" value="1"/>
</dbReference>
<dbReference type="InterPro" id="IPR010723">
    <property type="entry name" value="HemN_C"/>
</dbReference>
<evidence type="ECO:0000259" key="11">
    <source>
        <dbReference type="PROSITE" id="PS51918"/>
    </source>
</evidence>
<dbReference type="Pfam" id="PF04055">
    <property type="entry name" value="Radical_SAM"/>
    <property type="match status" value="1"/>
</dbReference>
<dbReference type="EMBL" id="BAABFV010000001">
    <property type="protein sequence ID" value="GAA4361055.1"/>
    <property type="molecule type" value="Genomic_DNA"/>
</dbReference>
<evidence type="ECO:0000256" key="10">
    <source>
        <dbReference type="RuleBase" id="RU364116"/>
    </source>
</evidence>
<dbReference type="NCBIfam" id="TIGR00539">
    <property type="entry name" value="hemN_rel"/>
    <property type="match status" value="1"/>
</dbReference>
<keyword evidence="4 10" id="KW-0349">Heme</keyword>
<dbReference type="SFLD" id="SFLDF00562">
    <property type="entry name" value="HemN-like__clustered_with_heat"/>
    <property type="match status" value="1"/>
</dbReference>
<dbReference type="PANTHER" id="PTHR13932:SF5">
    <property type="entry name" value="RADICAL S-ADENOSYL METHIONINE DOMAIN-CONTAINING PROTEIN 1, MITOCHONDRIAL"/>
    <property type="match status" value="1"/>
</dbReference>
<name>A0ABP8IK62_9GAMM</name>
<keyword evidence="9 10" id="KW-0143">Chaperone</keyword>
<comment type="function">
    <text evidence="10">Probably acts as a heme chaperone, transferring heme to an unknown acceptor. Binds one molecule of heme per monomer, possibly covalently. Binds 1 [4Fe-4S] cluster. The cluster is coordinated with 3 cysteines and an exchangeable S-adenosyl-L-methionine.</text>
</comment>
<comment type="similarity">
    <text evidence="2">Belongs to the anaerobic coproporphyrinogen-III oxidase family. HemW subfamily.</text>
</comment>
<evidence type="ECO:0000256" key="4">
    <source>
        <dbReference type="ARBA" id="ARBA00022617"/>
    </source>
</evidence>
<dbReference type="Proteomes" id="UP001501011">
    <property type="component" value="Unassembled WGS sequence"/>
</dbReference>
<dbReference type="Gene3D" id="3.20.20.70">
    <property type="entry name" value="Aldolase class I"/>
    <property type="match status" value="1"/>
</dbReference>
<evidence type="ECO:0000256" key="6">
    <source>
        <dbReference type="ARBA" id="ARBA00022723"/>
    </source>
</evidence>
<dbReference type="InterPro" id="IPR058240">
    <property type="entry name" value="rSAM_sf"/>
</dbReference>
<dbReference type="SMART" id="SM00729">
    <property type="entry name" value="Elp3"/>
    <property type="match status" value="1"/>
</dbReference>
<evidence type="ECO:0000256" key="7">
    <source>
        <dbReference type="ARBA" id="ARBA00023004"/>
    </source>
</evidence>
<organism evidence="12 13">
    <name type="scientific">Kangiella marina</name>
    <dbReference type="NCBI Taxonomy" id="1079178"/>
    <lineage>
        <taxon>Bacteria</taxon>
        <taxon>Pseudomonadati</taxon>
        <taxon>Pseudomonadota</taxon>
        <taxon>Gammaproteobacteria</taxon>
        <taxon>Kangiellales</taxon>
        <taxon>Kangiellaceae</taxon>
        <taxon>Kangiella</taxon>
    </lineage>
</organism>
<keyword evidence="8 10" id="KW-0411">Iron-sulfur</keyword>
<dbReference type="RefSeq" id="WP_345292489.1">
    <property type="nucleotide sequence ID" value="NZ_BAABFV010000001.1"/>
</dbReference>
<sequence>MLTNPPLSLYIHIPWCVRKCPYCDFNSHAIKNLKSDQQTEFDLPEQAYIDRLIEDLEQELPKVWGRRLHSIFIGGGTPSLFSPASLDRLLSAIRARLPFENDIEITMEANPGTFEAEKFRGFRQAGINRLSIGVQSFNATHLEQLGRIHNPEQAIAAAEFAHEAGYDSFNVDLMHGLPNQTVEQALSDLEIAISLKPHHISWYQLTLEPNTLFHQQPPQLPHDEVLWDIQEAGQALLAQHGYQQYETSAYAKDATLRAKHNLNYWRFGDYLGIGAGAHGKITRLDLGEVHRTTKKRHPKDYLQGSVNEISNDMPIPTSELPFEFMLNALRLIDGVPMSVFSQYTGLSLSTIQPTLQQAIDDGLIDNNPSQLKPTEKGALFLNELLERFLINYNSSESINIINLS</sequence>
<evidence type="ECO:0000313" key="13">
    <source>
        <dbReference type="Proteomes" id="UP001501011"/>
    </source>
</evidence>
<dbReference type="CDD" id="cd01335">
    <property type="entry name" value="Radical_SAM"/>
    <property type="match status" value="1"/>
</dbReference>
<gene>
    <name evidence="12" type="primary">hemW</name>
    <name evidence="12" type="ORF">GCM10023151_13930</name>
</gene>
<protein>
    <recommendedName>
        <fullName evidence="3 10">Heme chaperone HemW</fullName>
    </recommendedName>
</protein>
<evidence type="ECO:0000256" key="3">
    <source>
        <dbReference type="ARBA" id="ARBA00017228"/>
    </source>
</evidence>
<keyword evidence="10" id="KW-0963">Cytoplasm</keyword>
<keyword evidence="5 10" id="KW-0949">S-adenosyl-L-methionine</keyword>
<dbReference type="InterPro" id="IPR013785">
    <property type="entry name" value="Aldolase_TIM"/>
</dbReference>
<comment type="subcellular location">
    <subcellularLocation>
        <location evidence="10">Cytoplasm</location>
    </subcellularLocation>
</comment>
<keyword evidence="10" id="KW-0004">4Fe-4S</keyword>
<comment type="cofactor">
    <cofactor evidence="1">
        <name>[4Fe-4S] cluster</name>
        <dbReference type="ChEBI" id="CHEBI:49883"/>
    </cofactor>
</comment>
<accession>A0ABP8IK62</accession>
<evidence type="ECO:0000256" key="9">
    <source>
        <dbReference type="ARBA" id="ARBA00023186"/>
    </source>
</evidence>
<dbReference type="PANTHER" id="PTHR13932">
    <property type="entry name" value="COPROPORPHYRINIGEN III OXIDASE"/>
    <property type="match status" value="1"/>
</dbReference>
<dbReference type="SFLD" id="SFLDG01065">
    <property type="entry name" value="anaerobic_coproporphyrinogen-I"/>
    <property type="match status" value="1"/>
</dbReference>
<dbReference type="InterPro" id="IPR004559">
    <property type="entry name" value="HemW-like"/>
</dbReference>
<evidence type="ECO:0000256" key="5">
    <source>
        <dbReference type="ARBA" id="ARBA00022691"/>
    </source>
</evidence>
<feature type="domain" description="Radical SAM core" evidence="11">
    <location>
        <begin position="1"/>
        <end position="246"/>
    </location>
</feature>
<dbReference type="SFLD" id="SFLDS00029">
    <property type="entry name" value="Radical_SAM"/>
    <property type="match status" value="1"/>
</dbReference>
<dbReference type="InterPro" id="IPR006638">
    <property type="entry name" value="Elp3/MiaA/NifB-like_rSAM"/>
</dbReference>
<keyword evidence="6 10" id="KW-0479">Metal-binding</keyword>
<keyword evidence="7 10" id="KW-0408">Iron</keyword>
<evidence type="ECO:0000256" key="1">
    <source>
        <dbReference type="ARBA" id="ARBA00001966"/>
    </source>
</evidence>
<dbReference type="InterPro" id="IPR034505">
    <property type="entry name" value="Coproporphyrinogen-III_oxidase"/>
</dbReference>
<evidence type="ECO:0000256" key="2">
    <source>
        <dbReference type="ARBA" id="ARBA00006100"/>
    </source>
</evidence>
<dbReference type="SUPFAM" id="SSF102114">
    <property type="entry name" value="Radical SAM enzymes"/>
    <property type="match status" value="1"/>
</dbReference>
<reference evidence="13" key="1">
    <citation type="journal article" date="2019" name="Int. J. Syst. Evol. Microbiol.">
        <title>The Global Catalogue of Microorganisms (GCM) 10K type strain sequencing project: providing services to taxonomists for standard genome sequencing and annotation.</title>
        <authorList>
            <consortium name="The Broad Institute Genomics Platform"/>
            <consortium name="The Broad Institute Genome Sequencing Center for Infectious Disease"/>
            <person name="Wu L."/>
            <person name="Ma J."/>
        </authorList>
    </citation>
    <scope>NUCLEOTIDE SEQUENCE [LARGE SCALE GENOMIC DNA]</scope>
    <source>
        <strain evidence="13">JCM 17728</strain>
    </source>
</reference>
<dbReference type="SFLD" id="SFLDF00288">
    <property type="entry name" value="HemN-like__clustered_with_nucl"/>
    <property type="match status" value="1"/>
</dbReference>
<keyword evidence="13" id="KW-1185">Reference proteome</keyword>
<dbReference type="SFLD" id="SFLDG01082">
    <property type="entry name" value="B12-binding_domain_containing"/>
    <property type="match status" value="1"/>
</dbReference>
<comment type="caution">
    <text evidence="12">The sequence shown here is derived from an EMBL/GenBank/DDBJ whole genome shotgun (WGS) entry which is preliminary data.</text>
</comment>
<evidence type="ECO:0000256" key="8">
    <source>
        <dbReference type="ARBA" id="ARBA00023014"/>
    </source>
</evidence>
<dbReference type="InterPro" id="IPR007197">
    <property type="entry name" value="rSAM"/>
</dbReference>
<proteinExistence type="inferred from homology"/>
<dbReference type="PROSITE" id="PS51918">
    <property type="entry name" value="RADICAL_SAM"/>
    <property type="match status" value="1"/>
</dbReference>
<evidence type="ECO:0000313" key="12">
    <source>
        <dbReference type="EMBL" id="GAA4361055.1"/>
    </source>
</evidence>